<reference evidence="1 2" key="1">
    <citation type="submission" date="2014-04" db="EMBL/GenBank/DDBJ databases">
        <authorList>
            <consortium name="DOE Joint Genome Institute"/>
            <person name="Kuo A."/>
            <person name="Kohler A."/>
            <person name="Nagy L.G."/>
            <person name="Floudas D."/>
            <person name="Copeland A."/>
            <person name="Barry K.W."/>
            <person name="Cichocki N."/>
            <person name="Veneault-Fourrey C."/>
            <person name="LaButti K."/>
            <person name="Lindquist E.A."/>
            <person name="Lipzen A."/>
            <person name="Lundell T."/>
            <person name="Morin E."/>
            <person name="Murat C."/>
            <person name="Sun H."/>
            <person name="Tunlid A."/>
            <person name="Henrissat B."/>
            <person name="Grigoriev I.V."/>
            <person name="Hibbett D.S."/>
            <person name="Martin F."/>
            <person name="Nordberg H.P."/>
            <person name="Cantor M.N."/>
            <person name="Hua S.X."/>
        </authorList>
    </citation>
    <scope>NUCLEOTIDE SEQUENCE [LARGE SCALE GENOMIC DNA]</scope>
    <source>
        <strain evidence="1 2">LaAM-08-1</strain>
    </source>
</reference>
<dbReference type="EMBL" id="KN838877">
    <property type="protein sequence ID" value="KIJ92893.1"/>
    <property type="molecule type" value="Genomic_DNA"/>
</dbReference>
<keyword evidence="2" id="KW-1185">Reference proteome</keyword>
<name>A0A0C9WVU7_9AGAR</name>
<evidence type="ECO:0000313" key="1">
    <source>
        <dbReference type="EMBL" id="KIJ92893.1"/>
    </source>
</evidence>
<dbReference type="OrthoDB" id="3035114at2759"/>
<sequence>MFSTLQEYHQAIISAAWMITLSLIPQDLVRAGAILLGFLICLQTIRPRILMKTLQLRLSSLEEKLQDAVDTGIMRRSDTSFINQFVRDMGRIRYMIFDLHERTLMTSGGIFQEMKAVWEGLSLEINECIRDVDALERNLEINRAKILKNHYHLWR</sequence>
<dbReference type="AlphaFoldDB" id="A0A0C9WVU7"/>
<gene>
    <name evidence="1" type="ORF">K443DRAFT_684921</name>
</gene>
<dbReference type="Proteomes" id="UP000054477">
    <property type="component" value="Unassembled WGS sequence"/>
</dbReference>
<proteinExistence type="predicted"/>
<reference evidence="2" key="2">
    <citation type="submission" date="2015-01" db="EMBL/GenBank/DDBJ databases">
        <title>Evolutionary Origins and Diversification of the Mycorrhizal Mutualists.</title>
        <authorList>
            <consortium name="DOE Joint Genome Institute"/>
            <consortium name="Mycorrhizal Genomics Consortium"/>
            <person name="Kohler A."/>
            <person name="Kuo A."/>
            <person name="Nagy L.G."/>
            <person name="Floudas D."/>
            <person name="Copeland A."/>
            <person name="Barry K.W."/>
            <person name="Cichocki N."/>
            <person name="Veneault-Fourrey C."/>
            <person name="LaButti K."/>
            <person name="Lindquist E.A."/>
            <person name="Lipzen A."/>
            <person name="Lundell T."/>
            <person name="Morin E."/>
            <person name="Murat C."/>
            <person name="Riley R."/>
            <person name="Ohm R."/>
            <person name="Sun H."/>
            <person name="Tunlid A."/>
            <person name="Henrissat B."/>
            <person name="Grigoriev I.V."/>
            <person name="Hibbett D.S."/>
            <person name="Martin F."/>
        </authorList>
    </citation>
    <scope>NUCLEOTIDE SEQUENCE [LARGE SCALE GENOMIC DNA]</scope>
    <source>
        <strain evidence="2">LaAM-08-1</strain>
    </source>
</reference>
<accession>A0A0C9WVU7</accession>
<dbReference type="HOGENOM" id="CLU_112976_0_0_1"/>
<protein>
    <submittedName>
        <fullName evidence="1">Uncharacterized protein</fullName>
    </submittedName>
</protein>
<organism evidence="1 2">
    <name type="scientific">Laccaria amethystina LaAM-08-1</name>
    <dbReference type="NCBI Taxonomy" id="1095629"/>
    <lineage>
        <taxon>Eukaryota</taxon>
        <taxon>Fungi</taxon>
        <taxon>Dikarya</taxon>
        <taxon>Basidiomycota</taxon>
        <taxon>Agaricomycotina</taxon>
        <taxon>Agaricomycetes</taxon>
        <taxon>Agaricomycetidae</taxon>
        <taxon>Agaricales</taxon>
        <taxon>Agaricineae</taxon>
        <taxon>Hydnangiaceae</taxon>
        <taxon>Laccaria</taxon>
    </lineage>
</organism>
<evidence type="ECO:0000313" key="2">
    <source>
        <dbReference type="Proteomes" id="UP000054477"/>
    </source>
</evidence>